<dbReference type="RefSeq" id="WP_306376393.1">
    <property type="nucleotide sequence ID" value="NZ_JASAYT010000049.1"/>
</dbReference>
<reference evidence="2" key="1">
    <citation type="journal article" date="2023" name="Front. Microbiol.">
        <title>Phylogeography and host specificity of Pasteurellaceae pathogenic to sea-farmed fish in the north-east Atlantic.</title>
        <authorList>
            <person name="Gulla S."/>
            <person name="Colquhoun D.J."/>
            <person name="Olsen A.B."/>
            <person name="Spilsberg B."/>
            <person name="Lagesen K."/>
            <person name="Aakesson C.P."/>
            <person name="Strom S."/>
            <person name="Manji F."/>
            <person name="Birkbeck T.H."/>
            <person name="Nilsen H.K."/>
        </authorList>
    </citation>
    <scope>NUCLEOTIDE SEQUENCE</scope>
    <source>
        <strain evidence="2">98B1</strain>
    </source>
</reference>
<dbReference type="InterPro" id="IPR028049">
    <property type="entry name" value="Imm-NTF2"/>
</dbReference>
<gene>
    <name evidence="2" type="ORF">QJU97_10470</name>
</gene>
<name>A0AAJ6NFI5_9PAST</name>
<dbReference type="Proteomes" id="UP001231736">
    <property type="component" value="Unassembled WGS sequence"/>
</dbReference>
<protein>
    <submittedName>
        <fullName evidence="2">NTF2 fold immunity protein</fullName>
    </submittedName>
</protein>
<evidence type="ECO:0000313" key="3">
    <source>
        <dbReference type="Proteomes" id="UP001231736"/>
    </source>
</evidence>
<accession>A0AAJ6NFI5</accession>
<sequence>MENNETETVALITNKLIAFIDEMNKWELKNKEIRAEVWSKENPTDEDVKKSREVIRNGLEAIYSKYCTERILKLKSGRMVSLTCSTPPEYAIDTQPFEKIERINKNKYHIYTNQIDGFKHNFRYTIVFKKGEWRFDKKEWFVKSENKWESKSL</sequence>
<proteinExistence type="predicted"/>
<dbReference type="AlphaFoldDB" id="A0AAJ6NFI5"/>
<comment type="caution">
    <text evidence="2">The sequence shown here is derived from an EMBL/GenBank/DDBJ whole genome shotgun (WGS) entry which is preliminary data.</text>
</comment>
<dbReference type="Pfam" id="PF15655">
    <property type="entry name" value="Imm-NTF2"/>
    <property type="match status" value="1"/>
</dbReference>
<feature type="domain" description="NTF2 fold immunity protein" evidence="1">
    <location>
        <begin position="16"/>
        <end position="149"/>
    </location>
</feature>
<organism evidence="2 3">
    <name type="scientific">Phocoenobacter skyensis</name>
    <dbReference type="NCBI Taxonomy" id="97481"/>
    <lineage>
        <taxon>Bacteria</taxon>
        <taxon>Pseudomonadati</taxon>
        <taxon>Pseudomonadota</taxon>
        <taxon>Gammaproteobacteria</taxon>
        <taxon>Pasteurellales</taxon>
        <taxon>Pasteurellaceae</taxon>
        <taxon>Phocoenobacter</taxon>
    </lineage>
</organism>
<dbReference type="EMBL" id="JASAYT010000049">
    <property type="protein sequence ID" value="MDP8175876.1"/>
    <property type="molecule type" value="Genomic_DNA"/>
</dbReference>
<evidence type="ECO:0000259" key="1">
    <source>
        <dbReference type="Pfam" id="PF15655"/>
    </source>
</evidence>
<evidence type="ECO:0000313" key="2">
    <source>
        <dbReference type="EMBL" id="MDP8175876.1"/>
    </source>
</evidence>